<evidence type="ECO:0000313" key="1">
    <source>
        <dbReference type="EMBL" id="MPC65059.1"/>
    </source>
</evidence>
<dbReference type="EMBL" id="VSRR010022874">
    <property type="protein sequence ID" value="MPC65059.1"/>
    <property type="molecule type" value="Genomic_DNA"/>
</dbReference>
<dbReference type="AlphaFoldDB" id="A0A5B7H5E1"/>
<protein>
    <submittedName>
        <fullName evidence="1">Uncharacterized protein</fullName>
    </submittedName>
</protein>
<name>A0A5B7H5E1_PORTR</name>
<evidence type="ECO:0000313" key="2">
    <source>
        <dbReference type="Proteomes" id="UP000324222"/>
    </source>
</evidence>
<organism evidence="1 2">
    <name type="scientific">Portunus trituberculatus</name>
    <name type="common">Swimming crab</name>
    <name type="synonym">Neptunus trituberculatus</name>
    <dbReference type="NCBI Taxonomy" id="210409"/>
    <lineage>
        <taxon>Eukaryota</taxon>
        <taxon>Metazoa</taxon>
        <taxon>Ecdysozoa</taxon>
        <taxon>Arthropoda</taxon>
        <taxon>Crustacea</taxon>
        <taxon>Multicrustacea</taxon>
        <taxon>Malacostraca</taxon>
        <taxon>Eumalacostraca</taxon>
        <taxon>Eucarida</taxon>
        <taxon>Decapoda</taxon>
        <taxon>Pleocyemata</taxon>
        <taxon>Brachyura</taxon>
        <taxon>Eubrachyura</taxon>
        <taxon>Portunoidea</taxon>
        <taxon>Portunidae</taxon>
        <taxon>Portuninae</taxon>
        <taxon>Portunus</taxon>
    </lineage>
</organism>
<comment type="caution">
    <text evidence="1">The sequence shown here is derived from an EMBL/GenBank/DDBJ whole genome shotgun (WGS) entry which is preliminary data.</text>
</comment>
<keyword evidence="2" id="KW-1185">Reference proteome</keyword>
<gene>
    <name evidence="1" type="ORF">E2C01_059183</name>
</gene>
<reference evidence="1 2" key="1">
    <citation type="submission" date="2019-05" db="EMBL/GenBank/DDBJ databases">
        <title>Another draft genome of Portunus trituberculatus and its Hox gene families provides insights of decapod evolution.</title>
        <authorList>
            <person name="Jeong J.-H."/>
            <person name="Song I."/>
            <person name="Kim S."/>
            <person name="Choi T."/>
            <person name="Kim D."/>
            <person name="Ryu S."/>
            <person name="Kim W."/>
        </authorList>
    </citation>
    <scope>NUCLEOTIDE SEQUENCE [LARGE SCALE GENOMIC DNA]</scope>
    <source>
        <tissue evidence="1">Muscle</tissue>
    </source>
</reference>
<proteinExistence type="predicted"/>
<sequence>MQHPLHWTCIPQYFTKPLVQSLCSFLELPHCHRAPRCRAPTLSLKYCHRDVPAPWRPAPWSTDLPLDSRKDS</sequence>
<accession>A0A5B7H5E1</accession>
<dbReference type="Proteomes" id="UP000324222">
    <property type="component" value="Unassembled WGS sequence"/>
</dbReference>